<comment type="caution">
    <text evidence="2">The sequence shown here is derived from an EMBL/GenBank/DDBJ whole genome shotgun (WGS) entry which is preliminary data.</text>
</comment>
<accession>A0AAE1VJE3</accession>
<sequence>MRGAVLAFPDQDRSHTRSVRDRPPQPCIDRKAGGTAPQPRGVVTSRMSPLIPDMLWYPGVGRSGSSPYRRGATAASGSIYLLGNSSGDFTVAKEAPRSIKHFR</sequence>
<dbReference type="Proteomes" id="UP001291623">
    <property type="component" value="Unassembled WGS sequence"/>
</dbReference>
<evidence type="ECO:0000256" key="1">
    <source>
        <dbReference type="SAM" id="MobiDB-lite"/>
    </source>
</evidence>
<evidence type="ECO:0000313" key="2">
    <source>
        <dbReference type="EMBL" id="KAK4371272.1"/>
    </source>
</evidence>
<keyword evidence="3" id="KW-1185">Reference proteome</keyword>
<feature type="region of interest" description="Disordered" evidence="1">
    <location>
        <begin position="1"/>
        <end position="45"/>
    </location>
</feature>
<dbReference type="AlphaFoldDB" id="A0AAE1VJE3"/>
<feature type="compositionally biased region" description="Basic and acidic residues" evidence="1">
    <location>
        <begin position="10"/>
        <end position="32"/>
    </location>
</feature>
<organism evidence="2 3">
    <name type="scientific">Anisodus tanguticus</name>
    <dbReference type="NCBI Taxonomy" id="243964"/>
    <lineage>
        <taxon>Eukaryota</taxon>
        <taxon>Viridiplantae</taxon>
        <taxon>Streptophyta</taxon>
        <taxon>Embryophyta</taxon>
        <taxon>Tracheophyta</taxon>
        <taxon>Spermatophyta</taxon>
        <taxon>Magnoliopsida</taxon>
        <taxon>eudicotyledons</taxon>
        <taxon>Gunneridae</taxon>
        <taxon>Pentapetalae</taxon>
        <taxon>asterids</taxon>
        <taxon>lamiids</taxon>
        <taxon>Solanales</taxon>
        <taxon>Solanaceae</taxon>
        <taxon>Solanoideae</taxon>
        <taxon>Hyoscyameae</taxon>
        <taxon>Anisodus</taxon>
    </lineage>
</organism>
<dbReference type="EMBL" id="JAVYJV010000005">
    <property type="protein sequence ID" value="KAK4371272.1"/>
    <property type="molecule type" value="Genomic_DNA"/>
</dbReference>
<name>A0AAE1VJE3_9SOLA</name>
<reference evidence="2" key="1">
    <citation type="submission" date="2023-12" db="EMBL/GenBank/DDBJ databases">
        <title>Genome assembly of Anisodus tanguticus.</title>
        <authorList>
            <person name="Wang Y.-J."/>
        </authorList>
    </citation>
    <scope>NUCLEOTIDE SEQUENCE</scope>
    <source>
        <strain evidence="2">KB-2021</strain>
        <tissue evidence="2">Leaf</tissue>
    </source>
</reference>
<protein>
    <submittedName>
        <fullName evidence="2">Uncharacterized protein</fullName>
    </submittedName>
</protein>
<gene>
    <name evidence="2" type="ORF">RND71_010747</name>
</gene>
<evidence type="ECO:0000313" key="3">
    <source>
        <dbReference type="Proteomes" id="UP001291623"/>
    </source>
</evidence>
<proteinExistence type="predicted"/>